<evidence type="ECO:0000313" key="3">
    <source>
        <dbReference type="EMBL" id="MFC3764080.1"/>
    </source>
</evidence>
<dbReference type="EMBL" id="JBHRZH010000022">
    <property type="protein sequence ID" value="MFC3764080.1"/>
    <property type="molecule type" value="Genomic_DNA"/>
</dbReference>
<reference evidence="4" key="1">
    <citation type="journal article" date="2019" name="Int. J. Syst. Evol. Microbiol.">
        <title>The Global Catalogue of Microorganisms (GCM) 10K type strain sequencing project: providing services to taxonomists for standard genome sequencing and annotation.</title>
        <authorList>
            <consortium name="The Broad Institute Genomics Platform"/>
            <consortium name="The Broad Institute Genome Sequencing Center for Infectious Disease"/>
            <person name="Wu L."/>
            <person name="Ma J."/>
        </authorList>
    </citation>
    <scope>NUCLEOTIDE SEQUENCE [LARGE SCALE GENOMIC DNA]</scope>
    <source>
        <strain evidence="4">CGMCC 4.7241</strain>
    </source>
</reference>
<dbReference type="SUPFAM" id="SSF53448">
    <property type="entry name" value="Nucleotide-diphospho-sugar transferases"/>
    <property type="match status" value="1"/>
</dbReference>
<keyword evidence="4" id="KW-1185">Reference proteome</keyword>
<dbReference type="InterPro" id="IPR029044">
    <property type="entry name" value="Nucleotide-diphossugar_trans"/>
</dbReference>
<sequence>MSAPVPVPRVAAVIPAKDEAERIAATVRAAKDVAGVDLVLVVDDGSRDDTARLAENAGAIVVSHARPRGKAAAMETGSQAVQAIDAREERTSPRHLLFLDADLEDSASAAGELVAPVLDGKVDMTIAVLPSTGQGGGHGFVVRLSRDGIARATGWQAQAPLSGQRCLTRRALEAARPLAYGFGVETGLTIDLLRKGFRVEEVPVDFHHRVTGGDWRGQLHRGKQWLHVAGALAQRGILLNPRAVIGKGQK</sequence>
<comment type="similarity">
    <text evidence="1">Belongs to the glycosyltransferase 2 family.</text>
</comment>
<proteinExistence type="inferred from homology"/>
<dbReference type="PANTHER" id="PTHR48090">
    <property type="entry name" value="UNDECAPRENYL-PHOSPHATE 4-DEOXY-4-FORMAMIDO-L-ARABINOSE TRANSFERASE-RELATED"/>
    <property type="match status" value="1"/>
</dbReference>
<dbReference type="InterPro" id="IPR050256">
    <property type="entry name" value="Glycosyltransferase_2"/>
</dbReference>
<feature type="domain" description="Glycosyltransferase 2-like" evidence="2">
    <location>
        <begin position="13"/>
        <end position="143"/>
    </location>
</feature>
<protein>
    <submittedName>
        <fullName evidence="3">Glycosyltransferase family 2 protein</fullName>
    </submittedName>
</protein>
<dbReference type="CDD" id="cd04179">
    <property type="entry name" value="DPM_DPG-synthase_like"/>
    <property type="match status" value="1"/>
</dbReference>
<dbReference type="InterPro" id="IPR001173">
    <property type="entry name" value="Glyco_trans_2-like"/>
</dbReference>
<dbReference type="Gene3D" id="3.90.550.10">
    <property type="entry name" value="Spore Coat Polysaccharide Biosynthesis Protein SpsA, Chain A"/>
    <property type="match status" value="1"/>
</dbReference>
<accession>A0ABV7YJ28</accession>
<dbReference type="Proteomes" id="UP001595699">
    <property type="component" value="Unassembled WGS sequence"/>
</dbReference>
<dbReference type="PANTHER" id="PTHR48090:SF7">
    <property type="entry name" value="RFBJ PROTEIN"/>
    <property type="match status" value="1"/>
</dbReference>
<evidence type="ECO:0000259" key="2">
    <source>
        <dbReference type="Pfam" id="PF00535"/>
    </source>
</evidence>
<comment type="caution">
    <text evidence="3">The sequence shown here is derived from an EMBL/GenBank/DDBJ whole genome shotgun (WGS) entry which is preliminary data.</text>
</comment>
<dbReference type="RefSeq" id="WP_205116063.1">
    <property type="nucleotide sequence ID" value="NZ_JAFBCM010000001.1"/>
</dbReference>
<organism evidence="3 4">
    <name type="scientific">Tenggerimyces flavus</name>
    <dbReference type="NCBI Taxonomy" id="1708749"/>
    <lineage>
        <taxon>Bacteria</taxon>
        <taxon>Bacillati</taxon>
        <taxon>Actinomycetota</taxon>
        <taxon>Actinomycetes</taxon>
        <taxon>Propionibacteriales</taxon>
        <taxon>Nocardioidaceae</taxon>
        <taxon>Tenggerimyces</taxon>
    </lineage>
</organism>
<gene>
    <name evidence="3" type="ORF">ACFOUW_24820</name>
</gene>
<dbReference type="Pfam" id="PF00535">
    <property type="entry name" value="Glycos_transf_2"/>
    <property type="match status" value="1"/>
</dbReference>
<evidence type="ECO:0000256" key="1">
    <source>
        <dbReference type="ARBA" id="ARBA00006739"/>
    </source>
</evidence>
<name>A0ABV7YJ28_9ACTN</name>
<evidence type="ECO:0000313" key="4">
    <source>
        <dbReference type="Proteomes" id="UP001595699"/>
    </source>
</evidence>